<feature type="compositionally biased region" description="Polar residues" evidence="1">
    <location>
        <begin position="1151"/>
        <end position="1172"/>
    </location>
</feature>
<feature type="region of interest" description="Disordered" evidence="1">
    <location>
        <begin position="378"/>
        <end position="430"/>
    </location>
</feature>
<feature type="compositionally biased region" description="Polar residues" evidence="1">
    <location>
        <begin position="1021"/>
        <end position="1043"/>
    </location>
</feature>
<protein>
    <submittedName>
        <fullName evidence="3">Protein SABRE</fullName>
    </submittedName>
</protein>
<dbReference type="Pfam" id="PF10344">
    <property type="entry name" value="Hobbit"/>
    <property type="match status" value="1"/>
</dbReference>
<feature type="domain" description="FMP27 WPPW motif-containing RBG unit" evidence="2">
    <location>
        <begin position="7"/>
        <end position="662"/>
    </location>
</feature>
<sequence length="1396" mass="157510">RSPSEDSLTSRVSADVDAQQKQVISRQWMIEDCELELEHIDIRIVQADFHLFTQALTMNAGLPLAYHGAMRLLPAHLERLQATDQRFVALETLQDIDEPQLSEAVFSNVQVEPLIYSPRIVYFKQAHQADDDPNYHSIPLYQNVDDRHYSFQSNAANLQDSRAIQISLLQSRLQRVRQELAVQRELQQEMEDYLLNADPAQEVMAMQTLERARMNYIDLEHKQRTIERSVRKLKATQPVSPIGREAGQLVCDEHHCERRSHLADPATQADPFSPNHVTRHPDDDDDDNEGSEDSYAATFKHRFLVHSAYGIWNTHVRNVLLKLMYVEESARALRYFMSMSANKVVRELLLATEDDAKGSPGSQSVSDYFSSAERLHADPSNEGMAETEVLSTGSSALPSDPKRWSASAKPPTATAVGPAASDQPVSATSPSRFLQLIKPRKPRRHDIVLNQATTEEYIQYLLASERNVDHETTHPLGSMAPVDEGVDPDDSPSKPAHFRRARHVLTKLRDYYSHHDRLARTMSGQAKDASPDALLGPEDDWGLLHDLADYFIVNSTYVEFLNPQVNASLYHDSDDAVILAAERIQLKTLSLFDDITAEKDVTNPQDDNENLVKTRSLFGFENFQLFAVQKKNFATKPLYFADCNYGATSRQLWPMWVPMEVLLDEPDQTLSILEPLVQKTSGILIYDKANTVRIQANSADINLDDRANFLGLHFPELVIRADSRQYSVIFSIIDDLLVYSEPAKKKHTDQVHTLMLAANISDLSGTLANVEFMQSSIRQRKELVRQQTQSHPSLGALTNARGYRANQLDYLTFQEKLRLTMEMITNTQKQFLSRQQRQESQGRKIIARRTSLRIDRILLSMLASPEQPLCDCTIDNLSLLARSYSDQSLSYDLDIDQALITNQLPDPFYYELLAPFTDEVHGPIDFSRQKMIRLRWSELAPVGGISVVDHFEIDLFPLRVQMTHDIGKRLMRYFFPEKGSSKTPASKKSATDPEQTTRTGDWDSTHRSHHGRTTGSTSSRPQSVHSGNSGQSRRTQSSLQKSIRSGGDGPVTDDRSVMEMKSRASKNKTFVYIKLPGARHCISYQGQKGKNLEDLRGFVFTLPTFEYHNETWSWLEFVTQVKKDTIRVAVSHTGSLVREKFRQIRPHRHQPSNYAPSINEFSSGASSSLNTSERPKPGASPRLTQRSRRQSLAPATTANLVSSEQRDTPQATAAMSDRVFDSARRRSQSVHTVAHSLPPAENSPPGRTSQESQRSRVLNKNPEHPTARLKHKLTHPLSAMSNFARKISRSSATLTRPTADHQSIASSEDRDPEVGIHTEPANLLPPELPAEPVVVAAPSSQPRSRRMSLASQSSRRSRPSSRRDDGTSAPTSRKVDTEDKEKAKLLFGQHYPGLRR</sequence>
<feature type="compositionally biased region" description="Polar residues" evidence="1">
    <location>
        <begin position="1245"/>
        <end position="1258"/>
    </location>
</feature>
<reference evidence="3" key="1">
    <citation type="submission" date="2022-07" db="EMBL/GenBank/DDBJ databases">
        <title>Phylogenomic reconstructions and comparative analyses of Kickxellomycotina fungi.</title>
        <authorList>
            <person name="Reynolds N.K."/>
            <person name="Stajich J.E."/>
            <person name="Barry K."/>
            <person name="Grigoriev I.V."/>
            <person name="Crous P."/>
            <person name="Smith M.E."/>
        </authorList>
    </citation>
    <scope>NUCLEOTIDE SEQUENCE</scope>
    <source>
        <strain evidence="3">RSA 567</strain>
    </source>
</reference>
<dbReference type="SMART" id="SM01216">
    <property type="entry name" value="Fmp27_WPPW"/>
    <property type="match status" value="1"/>
</dbReference>
<organism evidence="3 4">
    <name type="scientific">Dimargaris verticillata</name>
    <dbReference type="NCBI Taxonomy" id="2761393"/>
    <lineage>
        <taxon>Eukaryota</taxon>
        <taxon>Fungi</taxon>
        <taxon>Fungi incertae sedis</taxon>
        <taxon>Zoopagomycota</taxon>
        <taxon>Kickxellomycotina</taxon>
        <taxon>Dimargaritomycetes</taxon>
        <taxon>Dimargaritales</taxon>
        <taxon>Dimargaritaceae</taxon>
        <taxon>Dimargaris</taxon>
    </lineage>
</organism>
<dbReference type="EMBL" id="JANBQB010000173">
    <property type="protein sequence ID" value="KAJ1980344.1"/>
    <property type="molecule type" value="Genomic_DNA"/>
</dbReference>
<dbReference type="Proteomes" id="UP001151582">
    <property type="component" value="Unassembled WGS sequence"/>
</dbReference>
<accession>A0A9W8E985</accession>
<feature type="region of interest" description="Disordered" evidence="1">
    <location>
        <begin position="260"/>
        <end position="293"/>
    </location>
</feature>
<feature type="compositionally biased region" description="Acidic residues" evidence="1">
    <location>
        <begin position="283"/>
        <end position="292"/>
    </location>
</feature>
<evidence type="ECO:0000313" key="4">
    <source>
        <dbReference type="Proteomes" id="UP001151582"/>
    </source>
</evidence>
<feature type="region of interest" description="Disordered" evidence="1">
    <location>
        <begin position="1289"/>
        <end position="1396"/>
    </location>
</feature>
<feature type="compositionally biased region" description="Basic and acidic residues" evidence="1">
    <location>
        <begin position="1307"/>
        <end position="1316"/>
    </location>
</feature>
<feature type="region of interest" description="Disordered" evidence="1">
    <location>
        <begin position="1142"/>
        <end position="1274"/>
    </location>
</feature>
<comment type="caution">
    <text evidence="3">The sequence shown here is derived from an EMBL/GenBank/DDBJ whole genome shotgun (WGS) entry which is preliminary data.</text>
</comment>
<dbReference type="PANTHER" id="PTHR15678">
    <property type="entry name" value="ANTIGEN MLAA-22-RELATED"/>
    <property type="match status" value="1"/>
</dbReference>
<evidence type="ECO:0000259" key="2">
    <source>
        <dbReference type="SMART" id="SM01216"/>
    </source>
</evidence>
<feature type="compositionally biased region" description="Low complexity" evidence="1">
    <location>
        <begin position="1319"/>
        <end position="1338"/>
    </location>
</feature>
<proteinExistence type="predicted"/>
<name>A0A9W8E985_9FUNG</name>
<feature type="non-terminal residue" evidence="3">
    <location>
        <position position="1"/>
    </location>
</feature>
<dbReference type="InterPro" id="IPR045167">
    <property type="entry name" value="Hobbit"/>
</dbReference>
<feature type="region of interest" description="Disordered" evidence="1">
    <location>
        <begin position="471"/>
        <end position="496"/>
    </location>
</feature>
<feature type="compositionally biased region" description="Polar residues" evidence="1">
    <location>
        <begin position="1193"/>
        <end position="1213"/>
    </location>
</feature>
<gene>
    <name evidence="3" type="primary">FMP27_1</name>
    <name evidence="3" type="ORF">H4R34_002494</name>
</gene>
<dbReference type="InterPro" id="IPR019449">
    <property type="entry name" value="FMP27_WPPW_RBG"/>
</dbReference>
<dbReference type="PANTHER" id="PTHR15678:SF6">
    <property type="entry name" value="BRIDGE-LIKE LIPID TRANSFER PROTEIN FAMILY MEMBER 2"/>
    <property type="match status" value="1"/>
</dbReference>
<feature type="compositionally biased region" description="Basic and acidic residues" evidence="1">
    <location>
        <begin position="1373"/>
        <end position="1384"/>
    </location>
</feature>
<evidence type="ECO:0000256" key="1">
    <source>
        <dbReference type="SAM" id="MobiDB-lite"/>
    </source>
</evidence>
<feature type="region of interest" description="Disordered" evidence="1">
    <location>
        <begin position="978"/>
        <end position="1060"/>
    </location>
</feature>
<evidence type="ECO:0000313" key="3">
    <source>
        <dbReference type="EMBL" id="KAJ1980344.1"/>
    </source>
</evidence>
<keyword evidence="4" id="KW-1185">Reference proteome</keyword>
<dbReference type="OrthoDB" id="1562405at2759"/>
<feature type="compositionally biased region" description="Polar residues" evidence="1">
    <location>
        <begin position="1289"/>
        <end position="1306"/>
    </location>
</feature>